<evidence type="ECO:0000313" key="12">
    <source>
        <dbReference type="Proteomes" id="UP000747542"/>
    </source>
</evidence>
<dbReference type="PANTHER" id="PTHR42643:SF24">
    <property type="entry name" value="IONOTROPIC RECEPTOR 60A"/>
    <property type="match status" value="1"/>
</dbReference>
<evidence type="ECO:0000256" key="2">
    <source>
        <dbReference type="ARBA" id="ARBA00008685"/>
    </source>
</evidence>
<dbReference type="Pfam" id="PF00060">
    <property type="entry name" value="Lig_chan"/>
    <property type="match status" value="1"/>
</dbReference>
<keyword evidence="6 9" id="KW-0472">Membrane</keyword>
<evidence type="ECO:0000256" key="8">
    <source>
        <dbReference type="ARBA" id="ARBA00023180"/>
    </source>
</evidence>
<evidence type="ECO:0000256" key="4">
    <source>
        <dbReference type="ARBA" id="ARBA00022692"/>
    </source>
</evidence>
<feature type="non-terminal residue" evidence="11">
    <location>
        <position position="335"/>
    </location>
</feature>
<dbReference type="Proteomes" id="UP000747542">
    <property type="component" value="Unassembled WGS sequence"/>
</dbReference>
<proteinExistence type="inferred from homology"/>
<keyword evidence="8" id="KW-0325">Glycoprotein</keyword>
<keyword evidence="7 11" id="KW-0675">Receptor</keyword>
<evidence type="ECO:0000256" key="9">
    <source>
        <dbReference type="SAM" id="Phobius"/>
    </source>
</evidence>
<evidence type="ECO:0000256" key="6">
    <source>
        <dbReference type="ARBA" id="ARBA00023136"/>
    </source>
</evidence>
<dbReference type="InterPro" id="IPR052192">
    <property type="entry name" value="Insect_Ionotropic_Sensory_Rcpt"/>
</dbReference>
<accession>A0A8J5JNG9</accession>
<keyword evidence="4 9" id="KW-0812">Transmembrane</keyword>
<feature type="transmembrane region" description="Helical" evidence="9">
    <location>
        <begin position="119"/>
        <end position="143"/>
    </location>
</feature>
<dbReference type="GO" id="GO:0015276">
    <property type="term" value="F:ligand-gated monoatomic ion channel activity"/>
    <property type="evidence" value="ECO:0007669"/>
    <property type="project" value="InterPro"/>
</dbReference>
<dbReference type="Gene3D" id="1.10.287.70">
    <property type="match status" value="1"/>
</dbReference>
<keyword evidence="12" id="KW-1185">Reference proteome</keyword>
<reference evidence="11" key="1">
    <citation type="journal article" date="2021" name="Sci. Adv.">
        <title>The American lobster genome reveals insights on longevity, neural, and immune adaptations.</title>
        <authorList>
            <person name="Polinski J.M."/>
            <person name="Zimin A.V."/>
            <person name="Clark K.F."/>
            <person name="Kohn A.B."/>
            <person name="Sadowski N."/>
            <person name="Timp W."/>
            <person name="Ptitsyn A."/>
            <person name="Khanna P."/>
            <person name="Romanova D.Y."/>
            <person name="Williams P."/>
            <person name="Greenwood S.J."/>
            <person name="Moroz L.L."/>
            <person name="Walt D.R."/>
            <person name="Bodnar A.G."/>
        </authorList>
    </citation>
    <scope>NUCLEOTIDE SEQUENCE</scope>
    <source>
        <strain evidence="11">GMGI-L3</strain>
    </source>
</reference>
<evidence type="ECO:0000313" key="11">
    <source>
        <dbReference type="EMBL" id="KAG7159498.1"/>
    </source>
</evidence>
<dbReference type="GO" id="GO:0050906">
    <property type="term" value="P:detection of stimulus involved in sensory perception"/>
    <property type="evidence" value="ECO:0007669"/>
    <property type="project" value="UniProtKB-ARBA"/>
</dbReference>
<dbReference type="PANTHER" id="PTHR42643">
    <property type="entry name" value="IONOTROPIC RECEPTOR 20A-RELATED"/>
    <property type="match status" value="1"/>
</dbReference>
<keyword evidence="5 9" id="KW-1133">Transmembrane helix</keyword>
<dbReference type="GO" id="GO:0005886">
    <property type="term" value="C:plasma membrane"/>
    <property type="evidence" value="ECO:0007669"/>
    <property type="project" value="UniProtKB-SubCell"/>
</dbReference>
<name>A0A8J5JNG9_HOMAM</name>
<dbReference type="InterPro" id="IPR001320">
    <property type="entry name" value="Iontro_rcpt_C"/>
</dbReference>
<dbReference type="AlphaFoldDB" id="A0A8J5JNG9"/>
<evidence type="ECO:0000256" key="5">
    <source>
        <dbReference type="ARBA" id="ARBA00022989"/>
    </source>
</evidence>
<gene>
    <name evidence="11" type="primary">Gria2-L2</name>
    <name evidence="11" type="ORF">Hamer_G004130</name>
</gene>
<protein>
    <submittedName>
        <fullName evidence="11">Glutamate receptor 2-like 2</fullName>
    </submittedName>
</protein>
<evidence type="ECO:0000256" key="3">
    <source>
        <dbReference type="ARBA" id="ARBA00022475"/>
    </source>
</evidence>
<evidence type="ECO:0000259" key="10">
    <source>
        <dbReference type="Pfam" id="PF00060"/>
    </source>
</evidence>
<feature type="transmembrane region" description="Helical" evidence="9">
    <location>
        <begin position="308"/>
        <end position="330"/>
    </location>
</feature>
<feature type="transmembrane region" description="Helical" evidence="9">
    <location>
        <begin position="53"/>
        <end position="77"/>
    </location>
</feature>
<dbReference type="SUPFAM" id="SSF53850">
    <property type="entry name" value="Periplasmic binding protein-like II"/>
    <property type="match status" value="1"/>
</dbReference>
<comment type="subcellular location">
    <subcellularLocation>
        <location evidence="1">Cell membrane</location>
        <topology evidence="1">Multi-pass membrane protein</topology>
    </subcellularLocation>
</comment>
<keyword evidence="3" id="KW-1003">Cell membrane</keyword>
<sequence>EADLGLGPFGVSATRAEMVDFTRSILIDNLRIMGGLGHPEVDPWGFLLPLAPLVWVSILVTLAVVLVAVFLLSLCFLPQRHNRLEWFLDIFFSFIRVLFQQDAWVTGGWWWERLVLGAWMLMVLVLIRSYAGTLMSILAVRYIPQPFQSLRELLDDRSTTMIWEVGTVYMQYLQAVKTGIFSEVMASENDGRLKLVLTTEYLHMADTLVTEGRHALVIEDLTGKVIMADHFSLIGECNFYQSREVFLPVFLSMIGQKNHPLVPALNNRIKSVTEAGLYGYWMKHLSINSTRCIRPPTKITVNNSLSVANLWGMFVMLAGGHVLALVVLGIELLSL</sequence>
<comment type="caution">
    <text evidence="11">The sequence shown here is derived from an EMBL/GenBank/DDBJ whole genome shotgun (WGS) entry which is preliminary data.</text>
</comment>
<feature type="domain" description="Ionotropic glutamate receptor C-terminal" evidence="10">
    <location>
        <begin position="54"/>
        <end position="320"/>
    </location>
</feature>
<evidence type="ECO:0000256" key="1">
    <source>
        <dbReference type="ARBA" id="ARBA00004651"/>
    </source>
</evidence>
<dbReference type="EMBL" id="JAHLQT010033114">
    <property type="protein sequence ID" value="KAG7159498.1"/>
    <property type="molecule type" value="Genomic_DNA"/>
</dbReference>
<comment type="similarity">
    <text evidence="2">Belongs to the glutamate-gated ion channel (TC 1.A.10.1) family.</text>
</comment>
<organism evidence="11 12">
    <name type="scientific">Homarus americanus</name>
    <name type="common">American lobster</name>
    <dbReference type="NCBI Taxonomy" id="6706"/>
    <lineage>
        <taxon>Eukaryota</taxon>
        <taxon>Metazoa</taxon>
        <taxon>Ecdysozoa</taxon>
        <taxon>Arthropoda</taxon>
        <taxon>Crustacea</taxon>
        <taxon>Multicrustacea</taxon>
        <taxon>Malacostraca</taxon>
        <taxon>Eumalacostraca</taxon>
        <taxon>Eucarida</taxon>
        <taxon>Decapoda</taxon>
        <taxon>Pleocyemata</taxon>
        <taxon>Astacidea</taxon>
        <taxon>Nephropoidea</taxon>
        <taxon>Nephropidae</taxon>
        <taxon>Homarus</taxon>
    </lineage>
</organism>
<feature type="transmembrane region" description="Helical" evidence="9">
    <location>
        <begin position="84"/>
        <end position="99"/>
    </location>
</feature>
<evidence type="ECO:0000256" key="7">
    <source>
        <dbReference type="ARBA" id="ARBA00023170"/>
    </source>
</evidence>